<reference evidence="2 3" key="2">
    <citation type="submission" date="2018-03" db="EMBL/GenBank/DDBJ databases">
        <title>The ancient ancestry and fast evolution of plastids.</title>
        <authorList>
            <person name="Moore K.R."/>
            <person name="Magnabosco C."/>
            <person name="Momper L."/>
            <person name="Gold D.A."/>
            <person name="Bosak T."/>
            <person name="Fournier G.P."/>
        </authorList>
    </citation>
    <scope>NUCLEOTIDE SEQUENCE [LARGE SCALE GENOMIC DNA]</scope>
    <source>
        <strain evidence="2 3">CCAP 1448/3</strain>
    </source>
</reference>
<evidence type="ECO:0000256" key="1">
    <source>
        <dbReference type="SAM" id="Phobius"/>
    </source>
</evidence>
<evidence type="ECO:0000313" key="3">
    <source>
        <dbReference type="Proteomes" id="UP000238762"/>
    </source>
</evidence>
<sequence>MSITSHLKPKSLMLYGVAIASVVILFKVVTNYGEANLQAHPNINGRYRLIGAKLPPCFQAKPVILTIQQSGVYLNGNLSNVETKTNSSLKEKLPLKGKWQNQQLQLSGLLPAKQICESLLAQSPTNDNLLVNIQADLPNYKPEENSQIKGQITIDKLGEKLDFTTQSYSVDSNSDSNPH</sequence>
<evidence type="ECO:0000313" key="2">
    <source>
        <dbReference type="EMBL" id="PSB01058.1"/>
    </source>
</evidence>
<protein>
    <submittedName>
        <fullName evidence="2">Uncharacterized protein</fullName>
    </submittedName>
</protein>
<dbReference type="EMBL" id="PVWJ01000134">
    <property type="protein sequence ID" value="PSB01058.1"/>
    <property type="molecule type" value="Genomic_DNA"/>
</dbReference>
<accession>A0A2T1BYT7</accession>
<feature type="transmembrane region" description="Helical" evidence="1">
    <location>
        <begin position="12"/>
        <end position="29"/>
    </location>
</feature>
<keyword evidence="3" id="KW-1185">Reference proteome</keyword>
<organism evidence="2 3">
    <name type="scientific">Merismopedia glauca CCAP 1448/3</name>
    <dbReference type="NCBI Taxonomy" id="1296344"/>
    <lineage>
        <taxon>Bacteria</taxon>
        <taxon>Bacillati</taxon>
        <taxon>Cyanobacteriota</taxon>
        <taxon>Cyanophyceae</taxon>
        <taxon>Synechococcales</taxon>
        <taxon>Merismopediaceae</taxon>
        <taxon>Merismopedia</taxon>
    </lineage>
</organism>
<keyword evidence="1" id="KW-0812">Transmembrane</keyword>
<keyword evidence="1" id="KW-0472">Membrane</keyword>
<reference evidence="2 3" key="1">
    <citation type="submission" date="2018-02" db="EMBL/GenBank/DDBJ databases">
        <authorList>
            <person name="Cohen D.B."/>
            <person name="Kent A.D."/>
        </authorList>
    </citation>
    <scope>NUCLEOTIDE SEQUENCE [LARGE SCALE GENOMIC DNA]</scope>
    <source>
        <strain evidence="2 3">CCAP 1448/3</strain>
    </source>
</reference>
<gene>
    <name evidence="2" type="ORF">C7B64_20250</name>
</gene>
<dbReference type="OrthoDB" id="427285at2"/>
<proteinExistence type="predicted"/>
<comment type="caution">
    <text evidence="2">The sequence shown here is derived from an EMBL/GenBank/DDBJ whole genome shotgun (WGS) entry which is preliminary data.</text>
</comment>
<keyword evidence="1" id="KW-1133">Transmembrane helix</keyword>
<name>A0A2T1BYT7_9CYAN</name>
<dbReference type="Proteomes" id="UP000238762">
    <property type="component" value="Unassembled WGS sequence"/>
</dbReference>
<dbReference type="AlphaFoldDB" id="A0A2T1BYT7"/>
<dbReference type="RefSeq" id="WP_106290765.1">
    <property type="nucleotide sequence ID" value="NZ_CAWNTC010000168.1"/>
</dbReference>